<dbReference type="STRING" id="71451.RV07_GL003975"/>
<dbReference type="EMBL" id="AJAK01000019">
    <property type="protein sequence ID" value="EOH75744.1"/>
    <property type="molecule type" value="Genomic_DNA"/>
</dbReference>
<dbReference type="AlphaFoldDB" id="R2RIB4"/>
<organism evidence="5 7">
    <name type="scientific">Enterococcus malodoratus ATCC 43197</name>
    <dbReference type="NCBI Taxonomy" id="1158601"/>
    <lineage>
        <taxon>Bacteria</taxon>
        <taxon>Bacillati</taxon>
        <taxon>Bacillota</taxon>
        <taxon>Bacilli</taxon>
        <taxon>Lactobacillales</taxon>
        <taxon>Enterococcaceae</taxon>
        <taxon>Enterococcus</taxon>
    </lineage>
</organism>
<dbReference type="Proteomes" id="UP000014148">
    <property type="component" value="Unassembled WGS sequence"/>
</dbReference>
<evidence type="ECO:0000313" key="6">
    <source>
        <dbReference type="EMBL" id="EOT67571.1"/>
    </source>
</evidence>
<dbReference type="eggNOG" id="COG4932">
    <property type="taxonomic scope" value="Bacteria"/>
</dbReference>
<reference evidence="6 8" key="2">
    <citation type="submission" date="2013-03" db="EMBL/GenBank/DDBJ databases">
        <title>The Genome Sequence of Enterococcus malodoratus ATCC_43197 (PacBio/Illumina hybrid assembly).</title>
        <authorList>
            <consortium name="The Broad Institute Genomics Platform"/>
            <consortium name="The Broad Institute Genome Sequencing Center for Infectious Disease"/>
            <person name="Earl A."/>
            <person name="Russ C."/>
            <person name="Gilmore M."/>
            <person name="Surin D."/>
            <person name="Walker B."/>
            <person name="Young S."/>
            <person name="Zeng Q."/>
            <person name="Gargeya S."/>
            <person name="Fitzgerald M."/>
            <person name="Haas B."/>
            <person name="Abouelleil A."/>
            <person name="Allen A.W."/>
            <person name="Alvarado L."/>
            <person name="Arachchi H.M."/>
            <person name="Berlin A.M."/>
            <person name="Chapman S.B."/>
            <person name="Gainer-Dewar J."/>
            <person name="Goldberg J."/>
            <person name="Griggs A."/>
            <person name="Gujja S."/>
            <person name="Hansen M."/>
            <person name="Howarth C."/>
            <person name="Imamovic A."/>
            <person name="Ireland A."/>
            <person name="Larimer J."/>
            <person name="McCowan C."/>
            <person name="Murphy C."/>
            <person name="Pearson M."/>
            <person name="Poon T.W."/>
            <person name="Priest M."/>
            <person name="Roberts A."/>
            <person name="Saif S."/>
            <person name="Shea T."/>
            <person name="Sisk P."/>
            <person name="Sykes S."/>
            <person name="Wortman J."/>
            <person name="Nusbaum C."/>
            <person name="Birren B."/>
        </authorList>
    </citation>
    <scope>NUCLEOTIDE SEQUENCE [LARGE SCALE GENOMIC DNA]</scope>
    <source>
        <strain evidence="6 8">ATCC 43197</strain>
    </source>
</reference>
<feature type="domain" description="SpaA-like prealbumin fold" evidence="4">
    <location>
        <begin position="524"/>
        <end position="561"/>
    </location>
</feature>
<dbReference type="InterPro" id="IPR041033">
    <property type="entry name" value="SpaA_PFL_dom_1"/>
</dbReference>
<feature type="signal peptide" evidence="2">
    <location>
        <begin position="1"/>
        <end position="26"/>
    </location>
</feature>
<feature type="chain" id="PRO_5038453908" description="Fimbrial isopeptide formation D2 domain-containing protein" evidence="2">
    <location>
        <begin position="27"/>
        <end position="601"/>
    </location>
</feature>
<name>R2RIB4_9ENTE</name>
<dbReference type="Gene3D" id="2.60.40.740">
    <property type="match status" value="1"/>
</dbReference>
<dbReference type="Pfam" id="PF17802">
    <property type="entry name" value="SpaA"/>
    <property type="match status" value="1"/>
</dbReference>
<keyword evidence="1" id="KW-0472">Membrane</keyword>
<evidence type="ECO:0008006" key="9">
    <source>
        <dbReference type="Google" id="ProtNLM"/>
    </source>
</evidence>
<evidence type="ECO:0000313" key="7">
    <source>
        <dbReference type="Proteomes" id="UP000013783"/>
    </source>
</evidence>
<sequence>MKNKKKWISKAAMTLGVLTVLGSAGAGLGSVAYATPDIPYVSTNALSDNTSDRTITLWKYEIKSSAELGERGDGEKLDPATAPDLVGKKLMGDVEFEIVRVIPKKDGSGNYYKLDDPTKQVEGTHYDVDSSFAAVKQKTGDHTTGANFGKTTFNVGNGKATDGIYLIREVPNGSGDYTYTDENGDSKKVATPMAPFFAYLPQTKRDNEDKLIYDVHVYPKNIVNDTSADKTVEGQKGYSIKAGQPFQWEASVKLPTGLYFEAKEDMTITNVYDKDGNALPDKTVSAGDEVYANHFYIHDALNKALHLDDVEVEVFDGTNWVKLTLNTDYEVFKNSSATAEAAHPITNTNGAVTDIQIELTEAGMKKVEGNYTDIRAIYHTHTDVDFNGVIENEFNTGYLIPGQKPVDTPSENNPEYFDGGFTIDKTEEDKTQKLAGAEFYIATSEQNAKDKKFLASNGESYTLNDDGSATPALPTGVTFLTDTTDASGHAQFDGLALNWYTDTNTNGKQDKDEPTWSHADIERDYWLVETKSPDGFELLKDPIKVTVKIDPADVTVHVENKSQTKLPFTGGTGTMLMIIIAIGAITIGTAAIAIDKKRRHA</sequence>
<accession>R2RIB4</accession>
<dbReference type="NCBIfam" id="NF033902">
    <property type="entry name" value="iso_D2_wall_anc"/>
    <property type="match status" value="1"/>
</dbReference>
<evidence type="ECO:0000256" key="1">
    <source>
        <dbReference type="SAM" id="Phobius"/>
    </source>
</evidence>
<dbReference type="InterPro" id="IPR048052">
    <property type="entry name" value="FM1-like"/>
</dbReference>
<evidence type="ECO:0000256" key="2">
    <source>
        <dbReference type="SAM" id="SignalP"/>
    </source>
</evidence>
<feature type="domain" description="Gram-positive pilin subunit D1 N-terminal" evidence="3">
    <location>
        <begin position="52"/>
        <end position="221"/>
    </location>
</feature>
<keyword evidence="1" id="KW-0812">Transmembrane</keyword>
<reference evidence="5 7" key="1">
    <citation type="submission" date="2013-02" db="EMBL/GenBank/DDBJ databases">
        <title>The Genome Sequence of Enterococcus malodoratus ATCC_43197.</title>
        <authorList>
            <consortium name="The Broad Institute Genome Sequencing Platform"/>
            <consortium name="The Broad Institute Genome Sequencing Center for Infectious Disease"/>
            <person name="Earl A.M."/>
            <person name="Gilmore M.S."/>
            <person name="Lebreton F."/>
            <person name="Walker B."/>
            <person name="Young S.K."/>
            <person name="Zeng Q."/>
            <person name="Gargeya S."/>
            <person name="Fitzgerald M."/>
            <person name="Haas B."/>
            <person name="Abouelleil A."/>
            <person name="Alvarado L."/>
            <person name="Arachchi H.M."/>
            <person name="Berlin A.M."/>
            <person name="Chapman S.B."/>
            <person name="Dewar J."/>
            <person name="Goldberg J."/>
            <person name="Griggs A."/>
            <person name="Gujja S."/>
            <person name="Hansen M."/>
            <person name="Howarth C."/>
            <person name="Imamovic A."/>
            <person name="Larimer J."/>
            <person name="McCowan C."/>
            <person name="Murphy C."/>
            <person name="Neiman D."/>
            <person name="Pearson M."/>
            <person name="Priest M."/>
            <person name="Roberts A."/>
            <person name="Saif S."/>
            <person name="Shea T."/>
            <person name="Sisk P."/>
            <person name="Sykes S."/>
            <person name="Wortman J."/>
            <person name="Nusbaum C."/>
            <person name="Birren B."/>
        </authorList>
    </citation>
    <scope>NUCLEOTIDE SEQUENCE [LARGE SCALE GENOMIC DNA]</scope>
    <source>
        <strain evidence="5 7">ATCC 43197</strain>
    </source>
</reference>
<dbReference type="PATRIC" id="fig|1158601.3.peg.2714"/>
<dbReference type="EMBL" id="ASWA01000003">
    <property type="protein sequence ID" value="EOT67571.1"/>
    <property type="molecule type" value="Genomic_DNA"/>
</dbReference>
<dbReference type="Proteomes" id="UP000013783">
    <property type="component" value="Unassembled WGS sequence"/>
</dbReference>
<dbReference type="InterPro" id="IPR013783">
    <property type="entry name" value="Ig-like_fold"/>
</dbReference>
<evidence type="ECO:0000259" key="3">
    <source>
        <dbReference type="Pfam" id="PF16555"/>
    </source>
</evidence>
<keyword evidence="2" id="KW-0732">Signal</keyword>
<evidence type="ECO:0000313" key="8">
    <source>
        <dbReference type="Proteomes" id="UP000014148"/>
    </source>
</evidence>
<gene>
    <name evidence="6" type="ORF">I585_03092</name>
    <name evidence="5" type="ORF">UAI_02753</name>
</gene>
<keyword evidence="1" id="KW-1133">Transmembrane helix</keyword>
<dbReference type="RefSeq" id="WP_010741554.1">
    <property type="nucleotide sequence ID" value="NZ_KB946251.1"/>
</dbReference>
<dbReference type="OrthoDB" id="2199792at2"/>
<evidence type="ECO:0000259" key="4">
    <source>
        <dbReference type="Pfam" id="PF17802"/>
    </source>
</evidence>
<evidence type="ECO:0000313" key="5">
    <source>
        <dbReference type="EMBL" id="EOH75744.1"/>
    </source>
</evidence>
<feature type="transmembrane region" description="Helical" evidence="1">
    <location>
        <begin position="575"/>
        <end position="594"/>
    </location>
</feature>
<dbReference type="Gene3D" id="2.60.40.10">
    <property type="entry name" value="Immunoglobulins"/>
    <property type="match status" value="2"/>
</dbReference>
<dbReference type="Pfam" id="PF16555">
    <property type="entry name" value="GramPos_pilinD1"/>
    <property type="match status" value="1"/>
</dbReference>
<proteinExistence type="predicted"/>
<protein>
    <recommendedName>
        <fullName evidence="9">Fimbrial isopeptide formation D2 domain-containing protein</fullName>
    </recommendedName>
</protein>
<keyword evidence="8" id="KW-1185">Reference proteome</keyword>
<dbReference type="InterPro" id="IPR032364">
    <property type="entry name" value="GramPos_pilinD1_N"/>
</dbReference>
<comment type="caution">
    <text evidence="5">The sequence shown here is derived from an EMBL/GenBank/DDBJ whole genome shotgun (WGS) entry which is preliminary data.</text>
</comment>